<feature type="compositionally biased region" description="Basic residues" evidence="1">
    <location>
        <begin position="252"/>
        <end position="266"/>
    </location>
</feature>
<keyword evidence="3" id="KW-1185">Reference proteome</keyword>
<comment type="caution">
    <text evidence="2">The sequence shown here is derived from an EMBL/GenBank/DDBJ whole genome shotgun (WGS) entry which is preliminary data.</text>
</comment>
<reference evidence="2 3" key="1">
    <citation type="journal article" date="2018" name="Sci. Rep.">
        <title>Genomic signatures of local adaptation to the degree of environmental predictability in rotifers.</title>
        <authorList>
            <person name="Franch-Gras L."/>
            <person name="Hahn C."/>
            <person name="Garcia-Roger E.M."/>
            <person name="Carmona M.J."/>
            <person name="Serra M."/>
            <person name="Gomez A."/>
        </authorList>
    </citation>
    <scope>NUCLEOTIDE SEQUENCE [LARGE SCALE GENOMIC DNA]</scope>
    <source>
        <strain evidence="2">HYR1</strain>
    </source>
</reference>
<evidence type="ECO:0000256" key="1">
    <source>
        <dbReference type="SAM" id="MobiDB-lite"/>
    </source>
</evidence>
<accession>A0A3M7PQY9</accession>
<gene>
    <name evidence="2" type="ORF">BpHYR1_051587</name>
</gene>
<evidence type="ECO:0000313" key="3">
    <source>
        <dbReference type="Proteomes" id="UP000276133"/>
    </source>
</evidence>
<feature type="compositionally biased region" description="Polar residues" evidence="1">
    <location>
        <begin position="1"/>
        <end position="24"/>
    </location>
</feature>
<sequence>MVNPYELSSRQNQRKQVSLASSNALKKFEKLQAKHTGKPPKSKKSYSINSSGDENSIFRNDADDGDEDEDSVFKNLNKNKFVKAKPKAEKNSDSEKSEMSDTDLEISIADRSSTPNRKSSIQRPSSRLRSEASSANELYSSNLPKRSPSRVKFLKQDSITDQEESQVEDLLGKNLVLTIDDLEPADNKFAKKPKSKSPISSERRTASIYEEDELSTATVSTQSPSLMNANVILDIHELDKSESSVSKSSSKSSKKKSKDKRKKRSKTPNSVIETETDYRTADSSIATEIGEKKYPRSESELDVLSQSHHRSSYKDKSYYDDFETDQDFTLVSRAEKSKRKQLTFAENKKEVNSIEIQVDPNDLLRHSDLIRSVNVYNPSSLLLASVSFLNQGTNLKDLNQLTGFNLINQTFNDLIRMNVNFMKNFLATQKSLYEQQIASIQPK</sequence>
<evidence type="ECO:0000313" key="2">
    <source>
        <dbReference type="EMBL" id="RNA01078.1"/>
    </source>
</evidence>
<protein>
    <submittedName>
        <fullName evidence="2">Uncharacterized protein</fullName>
    </submittedName>
</protein>
<organism evidence="2 3">
    <name type="scientific">Brachionus plicatilis</name>
    <name type="common">Marine rotifer</name>
    <name type="synonym">Brachionus muelleri</name>
    <dbReference type="NCBI Taxonomy" id="10195"/>
    <lineage>
        <taxon>Eukaryota</taxon>
        <taxon>Metazoa</taxon>
        <taxon>Spiralia</taxon>
        <taxon>Gnathifera</taxon>
        <taxon>Rotifera</taxon>
        <taxon>Eurotatoria</taxon>
        <taxon>Monogononta</taxon>
        <taxon>Pseudotrocha</taxon>
        <taxon>Ploima</taxon>
        <taxon>Brachionidae</taxon>
        <taxon>Brachionus</taxon>
    </lineage>
</organism>
<dbReference type="Proteomes" id="UP000276133">
    <property type="component" value="Unassembled WGS sequence"/>
</dbReference>
<dbReference type="EMBL" id="REGN01009484">
    <property type="protein sequence ID" value="RNA01078.1"/>
    <property type="molecule type" value="Genomic_DNA"/>
</dbReference>
<feature type="region of interest" description="Disordered" evidence="1">
    <location>
        <begin position="1"/>
        <end position="167"/>
    </location>
</feature>
<dbReference type="AlphaFoldDB" id="A0A3M7PQY9"/>
<feature type="compositionally biased region" description="Polar residues" evidence="1">
    <location>
        <begin position="45"/>
        <end position="58"/>
    </location>
</feature>
<feature type="region of interest" description="Disordered" evidence="1">
    <location>
        <begin position="239"/>
        <end position="307"/>
    </location>
</feature>
<dbReference type="OrthoDB" id="10471242at2759"/>
<name>A0A3M7PQY9_BRAPC</name>
<feature type="compositionally biased region" description="Basic residues" evidence="1">
    <location>
        <begin position="33"/>
        <end position="44"/>
    </location>
</feature>
<feature type="compositionally biased region" description="Basic and acidic residues" evidence="1">
    <location>
        <begin position="289"/>
        <end position="299"/>
    </location>
</feature>
<feature type="compositionally biased region" description="Basic and acidic residues" evidence="1">
    <location>
        <begin position="86"/>
        <end position="99"/>
    </location>
</feature>
<feature type="compositionally biased region" description="Polar residues" evidence="1">
    <location>
        <begin position="110"/>
        <end position="144"/>
    </location>
</feature>
<feature type="region of interest" description="Disordered" evidence="1">
    <location>
        <begin position="182"/>
        <end position="221"/>
    </location>
</feature>
<proteinExistence type="predicted"/>